<name>A0A6A4XCV2_AMPAM</name>
<reference evidence="2 3" key="1">
    <citation type="submission" date="2019-07" db="EMBL/GenBank/DDBJ databases">
        <title>Draft genome assembly of a fouling barnacle, Amphibalanus amphitrite (Darwin, 1854): The first reference genome for Thecostraca.</title>
        <authorList>
            <person name="Kim W."/>
        </authorList>
    </citation>
    <scope>NUCLEOTIDE SEQUENCE [LARGE SCALE GENOMIC DNA]</scope>
    <source>
        <strain evidence="2">SNU_AA5</strain>
        <tissue evidence="2">Soma without cirri and trophi</tissue>
    </source>
</reference>
<organism evidence="2 3">
    <name type="scientific">Amphibalanus amphitrite</name>
    <name type="common">Striped barnacle</name>
    <name type="synonym">Balanus amphitrite</name>
    <dbReference type="NCBI Taxonomy" id="1232801"/>
    <lineage>
        <taxon>Eukaryota</taxon>
        <taxon>Metazoa</taxon>
        <taxon>Ecdysozoa</taxon>
        <taxon>Arthropoda</taxon>
        <taxon>Crustacea</taxon>
        <taxon>Multicrustacea</taxon>
        <taxon>Cirripedia</taxon>
        <taxon>Thoracica</taxon>
        <taxon>Thoracicalcarea</taxon>
        <taxon>Balanomorpha</taxon>
        <taxon>Balanoidea</taxon>
        <taxon>Balanidae</taxon>
        <taxon>Amphibalaninae</taxon>
        <taxon>Amphibalanus</taxon>
    </lineage>
</organism>
<comment type="caution">
    <text evidence="2">The sequence shown here is derived from an EMBL/GenBank/DDBJ whole genome shotgun (WGS) entry which is preliminary data.</text>
</comment>
<feature type="chain" id="PRO_5025463814" description="Protein sleepless" evidence="1">
    <location>
        <begin position="22"/>
        <end position="143"/>
    </location>
</feature>
<accession>A0A6A4XCV2</accession>
<dbReference type="OrthoDB" id="6389835at2759"/>
<gene>
    <name evidence="2" type="ORF">FJT64_017001</name>
</gene>
<dbReference type="Proteomes" id="UP000440578">
    <property type="component" value="Unassembled WGS sequence"/>
</dbReference>
<dbReference type="AlphaFoldDB" id="A0A6A4XCV2"/>
<evidence type="ECO:0000256" key="1">
    <source>
        <dbReference type="SAM" id="SignalP"/>
    </source>
</evidence>
<keyword evidence="3" id="KW-1185">Reference proteome</keyword>
<dbReference type="EMBL" id="VIIS01000183">
    <property type="protein sequence ID" value="KAF0312271.1"/>
    <property type="molecule type" value="Genomic_DNA"/>
</dbReference>
<sequence length="143" mass="15437">MDTIYTGLVIVAVLSTTGVDALSCYACVPRERIAGVPLPATIANKTVYFPHCDQIRANAPDDRFRMTCPVGLNRSCIKIRDDRGNEMRSCFSSAEERCTKATKQGQVLCMCRGNFCNSAPAALAPAAALGAISLTLCLLRARY</sequence>
<proteinExistence type="predicted"/>
<keyword evidence="1" id="KW-0732">Signal</keyword>
<evidence type="ECO:0000313" key="2">
    <source>
        <dbReference type="EMBL" id="KAF0312271.1"/>
    </source>
</evidence>
<evidence type="ECO:0008006" key="4">
    <source>
        <dbReference type="Google" id="ProtNLM"/>
    </source>
</evidence>
<feature type="signal peptide" evidence="1">
    <location>
        <begin position="1"/>
        <end position="21"/>
    </location>
</feature>
<evidence type="ECO:0000313" key="3">
    <source>
        <dbReference type="Proteomes" id="UP000440578"/>
    </source>
</evidence>
<protein>
    <recommendedName>
        <fullName evidence="4">Protein sleepless</fullName>
    </recommendedName>
</protein>